<reference evidence="3" key="1">
    <citation type="journal article" date="2019" name="Int. J. Syst. Evol. Microbiol.">
        <title>The Global Catalogue of Microorganisms (GCM) 10K type strain sequencing project: providing services to taxonomists for standard genome sequencing and annotation.</title>
        <authorList>
            <consortium name="The Broad Institute Genomics Platform"/>
            <consortium name="The Broad Institute Genome Sequencing Center for Infectious Disease"/>
            <person name="Wu L."/>
            <person name="Ma J."/>
        </authorList>
    </citation>
    <scope>NUCLEOTIDE SEQUENCE [LARGE SCALE GENOMIC DNA]</scope>
    <source>
        <strain evidence="3">JCM 6238</strain>
    </source>
</reference>
<protein>
    <submittedName>
        <fullName evidence="2">Uncharacterized protein</fullName>
    </submittedName>
</protein>
<feature type="chain" id="PRO_5046068050" evidence="1">
    <location>
        <begin position="35"/>
        <end position="93"/>
    </location>
</feature>
<dbReference type="Proteomes" id="UP001501584">
    <property type="component" value="Unassembled WGS sequence"/>
</dbReference>
<dbReference type="EMBL" id="BAAASX010000004">
    <property type="protein sequence ID" value="GAA2332981.1"/>
    <property type="molecule type" value="Genomic_DNA"/>
</dbReference>
<comment type="caution">
    <text evidence="2">The sequence shown here is derived from an EMBL/GenBank/DDBJ whole genome shotgun (WGS) entry which is preliminary data.</text>
</comment>
<evidence type="ECO:0000313" key="3">
    <source>
        <dbReference type="Proteomes" id="UP001501584"/>
    </source>
</evidence>
<proteinExistence type="predicted"/>
<feature type="signal peptide" evidence="1">
    <location>
        <begin position="1"/>
        <end position="34"/>
    </location>
</feature>
<gene>
    <name evidence="2" type="ORF">GCM10010403_26060</name>
</gene>
<organism evidence="2 3">
    <name type="scientific">Glycomyces rutgersensis</name>
    <dbReference type="NCBI Taxonomy" id="58115"/>
    <lineage>
        <taxon>Bacteria</taxon>
        <taxon>Bacillati</taxon>
        <taxon>Actinomycetota</taxon>
        <taxon>Actinomycetes</taxon>
        <taxon>Glycomycetales</taxon>
        <taxon>Glycomycetaceae</taxon>
        <taxon>Glycomyces</taxon>
    </lineage>
</organism>
<accession>A0ABP5SJZ4</accession>
<evidence type="ECO:0000313" key="2">
    <source>
        <dbReference type="EMBL" id="GAA2332981.1"/>
    </source>
</evidence>
<evidence type="ECO:0000256" key="1">
    <source>
        <dbReference type="SAM" id="SignalP"/>
    </source>
</evidence>
<keyword evidence="3" id="KW-1185">Reference proteome</keyword>
<sequence length="93" mass="9326">MNGMATQTHRIVQGLAALALAAGAALAIAAPAQANALACTDHLKANGIRVGPIAEAACAEGEQWDGHVRCVNRLTGANVPFGVAETACHQAAL</sequence>
<keyword evidence="1" id="KW-0732">Signal</keyword>
<name>A0ABP5SJZ4_9ACTN</name>